<dbReference type="InterPro" id="IPR050101">
    <property type="entry name" value="CinA"/>
</dbReference>
<name>V4HBH1_9EURY</name>
<sequence>MDAAIVTVGDELLSGETVDTNASWLAARLAERGVDVERVTTVPDRVDDIAAAVAEYRGAYDAVLVTGGVGPTHDDVTMDGVAAAFGVELAADEEALAWLADHGGYAGDDLDEGTTHLPAGARPLHNEAGVAPGCVIESVYVFPGVPAEMEAMFEGVAGEFSGERRYAEHVETSEPESTLLDRFETLRAEFDVTVGSYPGDGVRVKLAGTDPAEVERAAAWLRERVDPVGE</sequence>
<dbReference type="eggNOG" id="arCOG00215">
    <property type="taxonomic scope" value="Archaea"/>
</dbReference>
<dbReference type="InterPro" id="IPR036425">
    <property type="entry name" value="MoaB/Mog-like_dom_sf"/>
</dbReference>
<dbReference type="Pfam" id="PF00994">
    <property type="entry name" value="MoCF_biosynth"/>
    <property type="match status" value="1"/>
</dbReference>
<dbReference type="PATRIC" id="fig|1324957.4.peg.2223"/>
<dbReference type="CDD" id="cd00885">
    <property type="entry name" value="cinA"/>
    <property type="match status" value="1"/>
</dbReference>
<protein>
    <submittedName>
        <fullName evidence="2">Molybdenum cofactor synthesis domain protein</fullName>
    </submittedName>
</protein>
<dbReference type="OrthoDB" id="372037at2157"/>
<dbReference type="Proteomes" id="UP000017840">
    <property type="component" value="Unassembled WGS sequence"/>
</dbReference>
<organism evidence="2 3">
    <name type="scientific">Candidatus Halobonum tyrrellensis G22</name>
    <dbReference type="NCBI Taxonomy" id="1324957"/>
    <lineage>
        <taxon>Archaea</taxon>
        <taxon>Methanobacteriati</taxon>
        <taxon>Methanobacteriota</taxon>
        <taxon>Stenosarchaea group</taxon>
        <taxon>Halobacteria</taxon>
        <taxon>Halobacteriales</taxon>
        <taxon>Haloferacaceae</taxon>
        <taxon>Candidatus Halobonum</taxon>
    </lineage>
</organism>
<dbReference type="RefSeq" id="WP_023394768.1">
    <property type="nucleotide sequence ID" value="NZ_ASGZ01000035.1"/>
</dbReference>
<dbReference type="Gene3D" id="3.40.980.10">
    <property type="entry name" value="MoaB/Mog-like domain"/>
    <property type="match status" value="1"/>
</dbReference>
<dbReference type="PANTHER" id="PTHR13939">
    <property type="entry name" value="NICOTINAMIDE-NUCLEOTIDE AMIDOHYDROLASE PNCC"/>
    <property type="match status" value="1"/>
</dbReference>
<dbReference type="InterPro" id="IPR001453">
    <property type="entry name" value="MoaB/Mog_dom"/>
</dbReference>
<dbReference type="PANTHER" id="PTHR13939:SF0">
    <property type="entry name" value="NMN AMIDOHYDROLASE-LIKE PROTEIN YFAY"/>
    <property type="match status" value="1"/>
</dbReference>
<feature type="domain" description="MoaB/Mog" evidence="1">
    <location>
        <begin position="4"/>
        <end position="164"/>
    </location>
</feature>
<dbReference type="SMART" id="SM00852">
    <property type="entry name" value="MoCF_biosynth"/>
    <property type="match status" value="1"/>
</dbReference>
<evidence type="ECO:0000313" key="3">
    <source>
        <dbReference type="Proteomes" id="UP000017840"/>
    </source>
</evidence>
<comment type="caution">
    <text evidence="2">The sequence shown here is derived from an EMBL/GenBank/DDBJ whole genome shotgun (WGS) entry which is preliminary data.</text>
</comment>
<evidence type="ECO:0000259" key="1">
    <source>
        <dbReference type="SMART" id="SM00852"/>
    </source>
</evidence>
<proteinExistence type="predicted"/>
<evidence type="ECO:0000313" key="2">
    <source>
        <dbReference type="EMBL" id="ESP88060.1"/>
    </source>
</evidence>
<dbReference type="STRING" id="1324957.K933_10939"/>
<dbReference type="EMBL" id="ASGZ01000035">
    <property type="protein sequence ID" value="ESP88060.1"/>
    <property type="molecule type" value="Genomic_DNA"/>
</dbReference>
<gene>
    <name evidence="2" type="ORF">K933_10939</name>
</gene>
<dbReference type="AlphaFoldDB" id="V4HBH1"/>
<reference evidence="2 3" key="1">
    <citation type="journal article" date="2013" name="Genome Announc.">
        <title>Draft Genome Sequence of 'Candidatus Halobonum tyrrellensis' Strain G22, Isolated from the Hypersaline Waters of Lake Tyrrell, Australia.</title>
        <authorList>
            <person name="Ugalde J.A."/>
            <person name="Narasingarao P."/>
            <person name="Kuo S."/>
            <person name="Podell S."/>
            <person name="Allen E.E."/>
        </authorList>
    </citation>
    <scope>NUCLEOTIDE SEQUENCE [LARGE SCALE GENOMIC DNA]</scope>
    <source>
        <strain evidence="2 3">G22</strain>
    </source>
</reference>
<keyword evidence="3" id="KW-1185">Reference proteome</keyword>
<accession>V4HBH1</accession>
<dbReference type="SUPFAM" id="SSF53218">
    <property type="entry name" value="Molybdenum cofactor biosynthesis proteins"/>
    <property type="match status" value="1"/>
</dbReference>